<evidence type="ECO:0000256" key="4">
    <source>
        <dbReference type="SAM" id="MobiDB-lite"/>
    </source>
</evidence>
<feature type="short sequence motif" description="VHIID" evidence="3">
    <location>
        <begin position="416"/>
        <end position="420"/>
    </location>
</feature>
<comment type="similarity">
    <text evidence="3">Belongs to the GRAS family.</text>
</comment>
<gene>
    <name evidence="5" type="ORF">MKW98_028066</name>
</gene>
<comment type="caution">
    <text evidence="5">The sequence shown here is derived from an EMBL/GenBank/DDBJ whole genome shotgun (WGS) entry which is preliminary data.</text>
</comment>
<evidence type="ECO:0000313" key="5">
    <source>
        <dbReference type="EMBL" id="KAI3925930.1"/>
    </source>
</evidence>
<protein>
    <submittedName>
        <fullName evidence="5">Uncharacterized protein</fullName>
    </submittedName>
</protein>
<dbReference type="Proteomes" id="UP001202328">
    <property type="component" value="Unassembled WGS sequence"/>
</dbReference>
<feature type="compositionally biased region" description="Low complexity" evidence="4">
    <location>
        <begin position="9"/>
        <end position="33"/>
    </location>
</feature>
<organism evidence="5 6">
    <name type="scientific">Papaver atlanticum</name>
    <dbReference type="NCBI Taxonomy" id="357466"/>
    <lineage>
        <taxon>Eukaryota</taxon>
        <taxon>Viridiplantae</taxon>
        <taxon>Streptophyta</taxon>
        <taxon>Embryophyta</taxon>
        <taxon>Tracheophyta</taxon>
        <taxon>Spermatophyta</taxon>
        <taxon>Magnoliopsida</taxon>
        <taxon>Ranunculales</taxon>
        <taxon>Papaveraceae</taxon>
        <taxon>Papaveroideae</taxon>
        <taxon>Papaver</taxon>
    </lineage>
</organism>
<accession>A0AAD4XMF5</accession>
<dbReference type="Pfam" id="PF03514">
    <property type="entry name" value="GRAS"/>
    <property type="match status" value="1"/>
</dbReference>
<sequence>MDQTHHRFSTSGNNSVSSSNSGSTDTSSSSNVSQEEEFDFSDVVLNYINQMLMQENNEEKIFMSQKDYLALQSAEKPFYDILGEKYPIDCNPGVQIENFTHYNSRIGGLDAYESLFNTENVPSHFTFRAEAAPQLSYNPSNNFISVGKGLGETGVGKVQVPDVHSESEPIWQFRKGVEEAKKFLPDDNNLIINLERNRVSYGKRNKEASIARYSVVHLEKDVVQNSPYRSREKKNVHMEDVDLEGKSNKQLAAVQKAMFDMVLISNDENAEKADSILRESLKIQRSKNLHQNDGRLSRGKKQSGKRDLDTLLIQCAEAVAAGNHRTASEHLKQLRQHSSPYGDGSQRLAHYFADGLEARLAGSGSQIYSTLQHEMPSVPEMLKAYQLFMVALPFLTISNFFANQTIGYLAESVTSVHIIDFGILYGFQWPCLIRRLSKRQGGPPKLRITGIELPLPGLRPAERVEETGRRLRDYAKELNVPFEYHGIAQKWETIQLEDLKINKGELLVANCINQGKNLVDESVIMDSPRDSVLKLIRKLNPNIFIHGIVNGTYNSPFFISRFRDALFHYSSIFDVLETVVPRESSERINIERYLFGKEAFNIIACEGSERIERPETYKQWQSRNIKAGFMQLPLNTHIMKKAKEQAISDYHKDFVIDEDSRWLLLGWKGKIMFAVSSWRPM</sequence>
<feature type="region of interest" description="VHIID" evidence="3">
    <location>
        <begin position="385"/>
        <end position="450"/>
    </location>
</feature>
<feature type="region of interest" description="SAW" evidence="3">
    <location>
        <begin position="604"/>
        <end position="679"/>
    </location>
</feature>
<feature type="region of interest" description="Leucine repeat I (LRI)" evidence="3">
    <location>
        <begin position="306"/>
        <end position="366"/>
    </location>
</feature>
<evidence type="ECO:0000256" key="2">
    <source>
        <dbReference type="ARBA" id="ARBA00023163"/>
    </source>
</evidence>
<dbReference type="InterPro" id="IPR005202">
    <property type="entry name" value="TF_GRAS"/>
</dbReference>
<feature type="region of interest" description="Leucine repeat II (LRII)" evidence="3">
    <location>
        <begin position="466"/>
        <end position="498"/>
    </location>
</feature>
<reference evidence="5" key="1">
    <citation type="submission" date="2022-04" db="EMBL/GenBank/DDBJ databases">
        <title>A functionally conserved STORR gene fusion in Papaver species that diverged 16.8 million years ago.</title>
        <authorList>
            <person name="Catania T."/>
        </authorList>
    </citation>
    <scope>NUCLEOTIDE SEQUENCE</scope>
    <source>
        <strain evidence="5">S-188037</strain>
    </source>
</reference>
<keyword evidence="6" id="KW-1185">Reference proteome</keyword>
<dbReference type="PROSITE" id="PS50985">
    <property type="entry name" value="GRAS"/>
    <property type="match status" value="1"/>
</dbReference>
<dbReference type="PANTHER" id="PTHR31636">
    <property type="entry name" value="OSJNBA0084A10.13 PROTEIN-RELATED"/>
    <property type="match status" value="1"/>
</dbReference>
<keyword evidence="1" id="KW-0805">Transcription regulation</keyword>
<dbReference type="AlphaFoldDB" id="A0AAD4XMF5"/>
<keyword evidence="2" id="KW-0804">Transcription</keyword>
<evidence type="ECO:0000256" key="3">
    <source>
        <dbReference type="PROSITE-ProRule" id="PRU01191"/>
    </source>
</evidence>
<feature type="region of interest" description="Disordered" evidence="4">
    <location>
        <begin position="1"/>
        <end position="35"/>
    </location>
</feature>
<evidence type="ECO:0000313" key="6">
    <source>
        <dbReference type="Proteomes" id="UP001202328"/>
    </source>
</evidence>
<evidence type="ECO:0000256" key="1">
    <source>
        <dbReference type="ARBA" id="ARBA00023015"/>
    </source>
</evidence>
<name>A0AAD4XMF5_9MAGN</name>
<proteinExistence type="inferred from homology"/>
<comment type="caution">
    <text evidence="3">Lacks conserved residue(s) required for the propagation of feature annotation.</text>
</comment>
<dbReference type="EMBL" id="JAJJMB010008071">
    <property type="protein sequence ID" value="KAI3925930.1"/>
    <property type="molecule type" value="Genomic_DNA"/>
</dbReference>